<keyword evidence="7" id="KW-0670">Pyruvate</keyword>
<dbReference type="SFLD" id="SFLDS00055">
    <property type="entry name" value="Pyruvoyl-Dependent_Histidine/A"/>
    <property type="match status" value="1"/>
</dbReference>
<dbReference type="PIRSF" id="PIRSF005216">
    <property type="entry name" value="Pyruvoyl-dep_arg_deCO2ase"/>
    <property type="match status" value="1"/>
</dbReference>
<dbReference type="SFLD" id="SFLDG01170">
    <property type="entry name" value="Pyruvoyl-dependent_arginine_de"/>
    <property type="match status" value="1"/>
</dbReference>
<protein>
    <recommendedName>
        <fullName evidence="4">Pyruvoyl-dependent arginine decarboxylase AaxB</fullName>
        <ecNumber evidence="3">4.1.1.19</ecNumber>
    </recommendedName>
</protein>
<dbReference type="GO" id="GO:0008792">
    <property type="term" value="F:arginine decarboxylase activity"/>
    <property type="evidence" value="ECO:0007669"/>
    <property type="project" value="UniProtKB-EC"/>
</dbReference>
<proteinExistence type="inferred from homology"/>
<comment type="catalytic activity">
    <reaction evidence="8">
        <text>L-arginine + H(+) = agmatine + CO2</text>
        <dbReference type="Rhea" id="RHEA:17641"/>
        <dbReference type="ChEBI" id="CHEBI:15378"/>
        <dbReference type="ChEBI" id="CHEBI:16526"/>
        <dbReference type="ChEBI" id="CHEBI:32682"/>
        <dbReference type="ChEBI" id="CHEBI:58145"/>
        <dbReference type="EC" id="4.1.1.19"/>
    </reaction>
</comment>
<dbReference type="GO" id="GO:0006527">
    <property type="term" value="P:L-arginine catabolic process"/>
    <property type="evidence" value="ECO:0007669"/>
    <property type="project" value="InterPro"/>
</dbReference>
<dbReference type="AlphaFoldDB" id="A0A450TH83"/>
<evidence type="ECO:0000256" key="8">
    <source>
        <dbReference type="ARBA" id="ARBA00049309"/>
    </source>
</evidence>
<dbReference type="EC" id="4.1.1.19" evidence="3"/>
<organism evidence="9">
    <name type="scientific">Candidatus Kentrum sp. FW</name>
    <dbReference type="NCBI Taxonomy" id="2126338"/>
    <lineage>
        <taxon>Bacteria</taxon>
        <taxon>Pseudomonadati</taxon>
        <taxon>Pseudomonadota</taxon>
        <taxon>Gammaproteobacteria</taxon>
        <taxon>Candidatus Kentrum</taxon>
    </lineage>
</organism>
<dbReference type="InterPro" id="IPR002724">
    <property type="entry name" value="Pyruvoyl-dep_arg_deCO2ase"/>
</dbReference>
<evidence type="ECO:0000256" key="1">
    <source>
        <dbReference type="ARBA" id="ARBA00001928"/>
    </source>
</evidence>
<evidence type="ECO:0000256" key="3">
    <source>
        <dbReference type="ARBA" id="ARBA00012426"/>
    </source>
</evidence>
<comment type="cofactor">
    <cofactor evidence="1">
        <name>pyruvate</name>
        <dbReference type="ChEBI" id="CHEBI:15361"/>
    </cofactor>
</comment>
<keyword evidence="6" id="KW-0456">Lyase</keyword>
<reference evidence="9" key="1">
    <citation type="submission" date="2019-02" db="EMBL/GenBank/DDBJ databases">
        <authorList>
            <person name="Gruber-Vodicka R. H."/>
            <person name="Seah K. B. B."/>
        </authorList>
    </citation>
    <scope>NUCLEOTIDE SEQUENCE</scope>
    <source>
        <strain evidence="9">BECK_BZ131</strain>
    </source>
</reference>
<dbReference type="NCBIfam" id="TIGR00286">
    <property type="entry name" value="pyruvoyl-dependent arginine decarboxylase"/>
    <property type="match status" value="1"/>
</dbReference>
<evidence type="ECO:0000256" key="2">
    <source>
        <dbReference type="ARBA" id="ARBA00008611"/>
    </source>
</evidence>
<name>A0A450TH83_9GAMM</name>
<dbReference type="Pfam" id="PF01862">
    <property type="entry name" value="PvlArgDC"/>
    <property type="match status" value="1"/>
</dbReference>
<evidence type="ECO:0000256" key="6">
    <source>
        <dbReference type="ARBA" id="ARBA00023239"/>
    </source>
</evidence>
<dbReference type="InterPro" id="IPR016104">
    <property type="entry name" value="Pyr-dep_his/arg-deCO2ase"/>
</dbReference>
<evidence type="ECO:0000256" key="7">
    <source>
        <dbReference type="ARBA" id="ARBA00023317"/>
    </source>
</evidence>
<evidence type="ECO:0000313" key="9">
    <source>
        <dbReference type="EMBL" id="VFJ66578.1"/>
    </source>
</evidence>
<dbReference type="HAMAP" id="MF_01404">
    <property type="entry name" value="PvlArgDC"/>
    <property type="match status" value="1"/>
</dbReference>
<comment type="similarity">
    <text evidence="2">Belongs to the pyruvoyl-dependent arginine decarboxylase family.</text>
</comment>
<dbReference type="PANTHER" id="PTHR40438:SF1">
    <property type="entry name" value="PYRUVOYL-DEPENDENT ARGININE DECARBOXYLASE"/>
    <property type="match status" value="1"/>
</dbReference>
<dbReference type="SUPFAM" id="SSF56271">
    <property type="entry name" value="Pyruvoyl-dependent histidine and arginine decarboxylases"/>
    <property type="match status" value="1"/>
</dbReference>
<evidence type="ECO:0000256" key="4">
    <source>
        <dbReference type="ARBA" id="ARBA00014727"/>
    </source>
</evidence>
<accession>A0A450TH83</accession>
<sequence length="184" mass="20202">MQLVPENIFLTKGIGHHQKKLISFELALRSAGIETCNLISVSSILPPGCQVIPRNEGIKLLRPGQITFAVIARESTNEPNRLIAASVGLAQPVDPNDYGYISEHHGFGETEEQASEFAEDLAADMLASAHGLDIDITTGKVRNQYEHSYIIDENTIFKTRYITQTEKGHEDGLWTTVVAAAVML</sequence>
<keyword evidence="5" id="KW-0210">Decarboxylase</keyword>
<dbReference type="PANTHER" id="PTHR40438">
    <property type="entry name" value="PYRUVOYL-DEPENDENT ARGININE DECARBOXYLASE"/>
    <property type="match status" value="1"/>
</dbReference>
<gene>
    <name evidence="9" type="ORF">BECKFW1821C_GA0114237_101020</name>
</gene>
<dbReference type="Gene3D" id="3.50.20.10">
    <property type="entry name" value="Pyruvoyl-Dependent Histidine Decarboxylase, subunit B"/>
    <property type="match status" value="1"/>
</dbReference>
<dbReference type="EMBL" id="CAADFE010000010">
    <property type="protein sequence ID" value="VFJ66578.1"/>
    <property type="molecule type" value="Genomic_DNA"/>
</dbReference>
<dbReference type="InterPro" id="IPR016105">
    <property type="entry name" value="Pyr-dep_his/arg-deCO2ase_sand"/>
</dbReference>
<evidence type="ECO:0000256" key="5">
    <source>
        <dbReference type="ARBA" id="ARBA00022793"/>
    </source>
</evidence>